<gene>
    <name evidence="1" type="ORF">S01H4_63980</name>
</gene>
<name>X1ED51_9ZZZZ</name>
<proteinExistence type="predicted"/>
<evidence type="ECO:0000313" key="1">
    <source>
        <dbReference type="EMBL" id="GAH06593.1"/>
    </source>
</evidence>
<organism evidence="1">
    <name type="scientific">marine sediment metagenome</name>
    <dbReference type="NCBI Taxonomy" id="412755"/>
    <lineage>
        <taxon>unclassified sequences</taxon>
        <taxon>metagenomes</taxon>
        <taxon>ecological metagenomes</taxon>
    </lineage>
</organism>
<dbReference type="EMBL" id="BART01038652">
    <property type="protein sequence ID" value="GAH06593.1"/>
    <property type="molecule type" value="Genomic_DNA"/>
</dbReference>
<dbReference type="AlphaFoldDB" id="X1ED51"/>
<feature type="non-terminal residue" evidence="1">
    <location>
        <position position="1"/>
    </location>
</feature>
<reference evidence="1" key="1">
    <citation type="journal article" date="2014" name="Front. Microbiol.">
        <title>High frequency of phylogenetically diverse reductive dehalogenase-homologous genes in deep subseafloor sedimentary metagenomes.</title>
        <authorList>
            <person name="Kawai M."/>
            <person name="Futagami T."/>
            <person name="Toyoda A."/>
            <person name="Takaki Y."/>
            <person name="Nishi S."/>
            <person name="Hori S."/>
            <person name="Arai W."/>
            <person name="Tsubouchi T."/>
            <person name="Morono Y."/>
            <person name="Uchiyama I."/>
            <person name="Ito T."/>
            <person name="Fujiyama A."/>
            <person name="Inagaki F."/>
            <person name="Takami H."/>
        </authorList>
    </citation>
    <scope>NUCLEOTIDE SEQUENCE</scope>
    <source>
        <strain evidence="1">Expedition CK06-06</strain>
    </source>
</reference>
<accession>X1ED51</accession>
<protein>
    <submittedName>
        <fullName evidence="1">Uncharacterized protein</fullName>
    </submittedName>
</protein>
<sequence length="48" mass="5263">NSCIESVNGIDAGILILMVAADYAIFDECQDLFNGRRINKFPCLGDIN</sequence>
<comment type="caution">
    <text evidence="1">The sequence shown here is derived from an EMBL/GenBank/DDBJ whole genome shotgun (WGS) entry which is preliminary data.</text>
</comment>